<organism evidence="2 3">
    <name type="scientific">Persicimonas caeni</name>
    <dbReference type="NCBI Taxonomy" id="2292766"/>
    <lineage>
        <taxon>Bacteria</taxon>
        <taxon>Deltaproteobacteria</taxon>
        <taxon>Bradymonadales</taxon>
        <taxon>Bradymonadaceae</taxon>
        <taxon>Persicimonas</taxon>
    </lineage>
</organism>
<gene>
    <name evidence="2" type="ORF">FIV42_12255</name>
</gene>
<dbReference type="AlphaFoldDB" id="A0A4Y6Q2U8"/>
<evidence type="ECO:0000259" key="1">
    <source>
        <dbReference type="PROSITE" id="PS50206"/>
    </source>
</evidence>
<dbReference type="SUPFAM" id="SSF52821">
    <property type="entry name" value="Rhodanese/Cell cycle control phosphatase"/>
    <property type="match status" value="1"/>
</dbReference>
<evidence type="ECO:0000313" key="2">
    <source>
        <dbReference type="EMBL" id="QDG54876.1"/>
    </source>
</evidence>
<evidence type="ECO:0000313" key="3">
    <source>
        <dbReference type="Proteomes" id="UP000315995"/>
    </source>
</evidence>
<protein>
    <submittedName>
        <fullName evidence="2">Rhodanese-like domain-containing protein</fullName>
    </submittedName>
</protein>
<accession>A0A4Y6Q2U8</accession>
<dbReference type="Gene3D" id="3.40.250.10">
    <property type="entry name" value="Rhodanese-like domain"/>
    <property type="match status" value="1"/>
</dbReference>
<feature type="domain" description="Rhodanese" evidence="1">
    <location>
        <begin position="11"/>
        <end position="99"/>
    </location>
</feature>
<proteinExistence type="predicted"/>
<keyword evidence="3" id="KW-1185">Reference proteome</keyword>
<dbReference type="SMART" id="SM00450">
    <property type="entry name" value="RHOD"/>
    <property type="match status" value="1"/>
</dbReference>
<dbReference type="PANTHER" id="PTHR43031">
    <property type="entry name" value="FAD-DEPENDENT OXIDOREDUCTASE"/>
    <property type="match status" value="1"/>
</dbReference>
<dbReference type="InterPro" id="IPR001763">
    <property type="entry name" value="Rhodanese-like_dom"/>
</dbReference>
<dbReference type="InterPro" id="IPR036873">
    <property type="entry name" value="Rhodanese-like_dom_sf"/>
</dbReference>
<dbReference type="Proteomes" id="UP000315995">
    <property type="component" value="Chromosome"/>
</dbReference>
<dbReference type="EMBL" id="CP041186">
    <property type="protein sequence ID" value="QDG54876.1"/>
    <property type="molecule type" value="Genomic_DNA"/>
</dbReference>
<reference evidence="2 3" key="1">
    <citation type="submission" date="2019-06" db="EMBL/GenBank/DDBJ databases">
        <title>Persicimonas caeni gen. nov., sp. nov., a predatory bacterium isolated from solar saltern.</title>
        <authorList>
            <person name="Wang S."/>
        </authorList>
    </citation>
    <scope>NUCLEOTIDE SEQUENCE [LARGE SCALE GENOMIC DNA]</scope>
    <source>
        <strain evidence="2 3">YN101</strain>
    </source>
</reference>
<dbReference type="Pfam" id="PF00581">
    <property type="entry name" value="Rhodanese"/>
    <property type="match status" value="1"/>
</dbReference>
<name>A0A4Y6Q2U8_PERCE</name>
<sequence>MSYEEIAQKREQEDLRIIDVREQDEYDAVHVKGVELFPLSKLREGERPEPDDRPVAIICRSGGRSAMACQILEGEGWEECINVEGGTNAAIEMGEEEVERG</sequence>
<dbReference type="PROSITE" id="PS50206">
    <property type="entry name" value="RHODANESE_3"/>
    <property type="match status" value="1"/>
</dbReference>
<dbReference type="OrthoDB" id="285281at2"/>
<dbReference type="InterPro" id="IPR050229">
    <property type="entry name" value="GlpE_sulfurtransferase"/>
</dbReference>
<dbReference type="PANTHER" id="PTHR43031:SF1">
    <property type="entry name" value="PYRIDINE NUCLEOTIDE-DISULPHIDE OXIDOREDUCTASE"/>
    <property type="match status" value="1"/>
</dbReference>
<accession>A0A5B8YG72</accession>
<dbReference type="CDD" id="cd00158">
    <property type="entry name" value="RHOD"/>
    <property type="match status" value="1"/>
</dbReference>